<evidence type="ECO:0000259" key="1">
    <source>
        <dbReference type="Pfam" id="PF13683"/>
    </source>
</evidence>
<organism evidence="2 3">
    <name type="scientific">Hymenobacter negativus</name>
    <dbReference type="NCBI Taxonomy" id="2795026"/>
    <lineage>
        <taxon>Bacteria</taxon>
        <taxon>Pseudomonadati</taxon>
        <taxon>Bacteroidota</taxon>
        <taxon>Cytophagia</taxon>
        <taxon>Cytophagales</taxon>
        <taxon>Hymenobacteraceae</taxon>
        <taxon>Hymenobacter</taxon>
    </lineage>
</organism>
<reference evidence="2 3" key="1">
    <citation type="submission" date="2021-03" db="EMBL/GenBank/DDBJ databases">
        <authorList>
            <person name="Kim M.K."/>
        </authorList>
    </citation>
    <scope>NUCLEOTIDE SEQUENCE [LARGE SCALE GENOMIC DNA]</scope>
    <source>
        <strain evidence="2 3">BT442</strain>
    </source>
</reference>
<evidence type="ECO:0000313" key="3">
    <source>
        <dbReference type="Proteomes" id="UP000664369"/>
    </source>
</evidence>
<dbReference type="Proteomes" id="UP000664369">
    <property type="component" value="Unassembled WGS sequence"/>
</dbReference>
<dbReference type="RefSeq" id="WP_208176617.1">
    <property type="nucleotide sequence ID" value="NZ_JAGETZ010000008.1"/>
</dbReference>
<evidence type="ECO:0000313" key="2">
    <source>
        <dbReference type="EMBL" id="MBO2010912.1"/>
    </source>
</evidence>
<dbReference type="SUPFAM" id="SSF53098">
    <property type="entry name" value="Ribonuclease H-like"/>
    <property type="match status" value="1"/>
</dbReference>
<name>A0ABS3QIB1_9BACT</name>
<dbReference type="InterPro" id="IPR012337">
    <property type="entry name" value="RNaseH-like_sf"/>
</dbReference>
<dbReference type="InterPro" id="IPR001584">
    <property type="entry name" value="Integrase_cat-core"/>
</dbReference>
<protein>
    <submittedName>
        <fullName evidence="2">Integrase core domain-containing protein</fullName>
    </submittedName>
</protein>
<sequence>MHLGRPTQNACIECFNDSFRRELLNAHLFCSLAHVRQLVDEWMDNNTQWPYHALNFMPPSNLNQALNLC</sequence>
<feature type="domain" description="Integrase catalytic" evidence="1">
    <location>
        <begin position="4"/>
        <end position="59"/>
    </location>
</feature>
<proteinExistence type="predicted"/>
<accession>A0ABS3QIB1</accession>
<comment type="caution">
    <text evidence="2">The sequence shown here is derived from an EMBL/GenBank/DDBJ whole genome shotgun (WGS) entry which is preliminary data.</text>
</comment>
<keyword evidence="3" id="KW-1185">Reference proteome</keyword>
<dbReference type="EMBL" id="JAGETZ010000008">
    <property type="protein sequence ID" value="MBO2010912.1"/>
    <property type="molecule type" value="Genomic_DNA"/>
</dbReference>
<dbReference type="PANTHER" id="PTHR47515:SF2">
    <property type="entry name" value="INTEGRASE CORE DOMAIN PROTEIN"/>
    <property type="match status" value="1"/>
</dbReference>
<dbReference type="Pfam" id="PF13683">
    <property type="entry name" value="rve_3"/>
    <property type="match status" value="1"/>
</dbReference>
<dbReference type="PANTHER" id="PTHR47515">
    <property type="entry name" value="LOW CALCIUM RESPONSE LOCUS PROTEIN T"/>
    <property type="match status" value="1"/>
</dbReference>
<gene>
    <name evidence="2" type="ORF">J4E00_17765</name>
</gene>